<evidence type="ECO:0000313" key="2">
    <source>
        <dbReference type="EMBL" id="CDI06409.1"/>
    </source>
</evidence>
<accession>V6AV25</accession>
<dbReference type="EMBL" id="CBTY010000009">
    <property type="protein sequence ID" value="CDI06409.1"/>
    <property type="molecule type" value="Genomic_DNA"/>
</dbReference>
<gene>
    <name evidence="2" type="ORF">NITUZ_40575</name>
    <name evidence="1" type="ORF">NUZ5A_20364</name>
</gene>
<protein>
    <recommendedName>
        <fullName evidence="4">YCII-related domain-containing protein</fullName>
    </recommendedName>
</protein>
<dbReference type="RefSeq" id="WP_048196816.1">
    <property type="nucleotide sequence ID" value="NZ_CAJNAQ010000002.1"/>
</dbReference>
<keyword evidence="3" id="KW-1185">Reference proteome</keyword>
<dbReference type="STRING" id="1407055.NITUZ_40575"/>
<evidence type="ECO:0008006" key="4">
    <source>
        <dbReference type="Google" id="ProtNLM"/>
    </source>
</evidence>
<proteinExistence type="predicted"/>
<reference evidence="2" key="1">
    <citation type="journal article" date="2013" name="PLoS ONE">
        <title>Enrichment and Genome Sequence of the Group I.1a Ammonia-Oxidizing Archaeon ?Ca. Nitrosotenuis uzonensis? Representing a Clade Globally.</title>
        <authorList>
            <person name="Lebedeva E.V."/>
            <person name="Hatzenpichler R."/>
            <person name="Pelletier E."/>
            <person name="Schuster N."/>
            <person name="Hauzmayer S."/>
            <person name="Bulaev A."/>
            <person name="Grigor'eva N.V."/>
            <person name="Galushko A."/>
            <person name="Schmid M."/>
            <person name="Palatinszky M."/>
            <person name="Le Paslier D."/>
            <person name="Daims H."/>
            <person name="Wagner M."/>
        </authorList>
    </citation>
    <scope>NUCLEOTIDE SEQUENCE [LARGE SCALE GENOMIC DNA]</scope>
    <source>
        <strain evidence="2">N4</strain>
    </source>
</reference>
<dbReference type="OrthoDB" id="330at2157"/>
<dbReference type="Proteomes" id="UP000655759">
    <property type="component" value="Unassembled WGS sequence"/>
</dbReference>
<evidence type="ECO:0000313" key="1">
    <source>
        <dbReference type="EMBL" id="CAE6487774.1"/>
    </source>
</evidence>
<organism evidence="2 3">
    <name type="scientific">Candidatus Nitrosotenuis uzonensis</name>
    <dbReference type="NCBI Taxonomy" id="1407055"/>
    <lineage>
        <taxon>Archaea</taxon>
        <taxon>Nitrososphaerota</taxon>
        <taxon>Candidatus Nitrosotenuis</taxon>
    </lineage>
</organism>
<sequence length="100" mass="11021">MSQTQNLAQKQLWLLVSSKNENTKDEDLAAIAPQVLSMIDGMVKNNKFILSGPFGNETGGLAVFEGTEGEAKAFSEQYGNICGNLVTHHLYKWDVMWGSK</sequence>
<name>V6AV25_9ARCH</name>
<reference evidence="1" key="3">
    <citation type="submission" date="2021-02" db="EMBL/GenBank/DDBJ databases">
        <authorList>
            <person name="Han P."/>
        </authorList>
    </citation>
    <scope>NUCLEOTIDE SEQUENCE</scope>
    <source>
        <strain evidence="1">Candidatus Nitrosotenuis uzonensis 5A</strain>
    </source>
</reference>
<dbReference type="AlphaFoldDB" id="V6AV25"/>
<comment type="caution">
    <text evidence="2">The sequence shown here is derived from an EMBL/GenBank/DDBJ whole genome shotgun (WGS) entry which is preliminary data.</text>
</comment>
<reference evidence="2" key="2">
    <citation type="submission" date="2013-10" db="EMBL/GenBank/DDBJ databases">
        <authorList>
            <person name="Regsiter A."/>
        </authorList>
    </citation>
    <scope>NUCLEOTIDE SEQUENCE</scope>
    <source>
        <strain evidence="2">N4</strain>
    </source>
</reference>
<dbReference type="Proteomes" id="UP000018159">
    <property type="component" value="Unassembled WGS sequence"/>
</dbReference>
<evidence type="ECO:0000313" key="3">
    <source>
        <dbReference type="Proteomes" id="UP000018159"/>
    </source>
</evidence>
<dbReference type="EMBL" id="CAJNAQ010000002">
    <property type="protein sequence ID" value="CAE6487774.1"/>
    <property type="molecule type" value="Genomic_DNA"/>
</dbReference>